<dbReference type="GO" id="GO:0043014">
    <property type="term" value="F:alpha-tubulin binding"/>
    <property type="evidence" value="ECO:0007669"/>
    <property type="project" value="InterPro"/>
</dbReference>
<comment type="subcellular location">
    <subcellularLocation>
        <location evidence="1">Cytoplasm</location>
    </subcellularLocation>
</comment>
<dbReference type="GO" id="GO:0031122">
    <property type="term" value="P:cytoplasmic microtubule organization"/>
    <property type="evidence" value="ECO:0007669"/>
    <property type="project" value="TreeGrafter"/>
</dbReference>
<accession>A0A8S1PQ54</accession>
<dbReference type="InterPro" id="IPR000938">
    <property type="entry name" value="CAP-Gly_domain"/>
</dbReference>
<dbReference type="GO" id="GO:0007021">
    <property type="term" value="P:tubulin complex assembly"/>
    <property type="evidence" value="ECO:0007669"/>
    <property type="project" value="InterPro"/>
</dbReference>
<dbReference type="PROSITE" id="PS50245">
    <property type="entry name" value="CAP_GLY_2"/>
    <property type="match status" value="1"/>
</dbReference>
<dbReference type="Pfam" id="PF01302">
    <property type="entry name" value="CAP_GLY"/>
    <property type="match status" value="1"/>
</dbReference>
<reference evidence="6" key="1">
    <citation type="submission" date="2021-01" db="EMBL/GenBank/DDBJ databases">
        <authorList>
            <consortium name="Genoscope - CEA"/>
            <person name="William W."/>
        </authorList>
    </citation>
    <scope>NUCLEOTIDE SEQUENCE</scope>
</reference>
<keyword evidence="7" id="KW-1185">Reference proteome</keyword>
<dbReference type="AlphaFoldDB" id="A0A8S1PQ54"/>
<dbReference type="GO" id="GO:0051010">
    <property type="term" value="F:microtubule plus-end binding"/>
    <property type="evidence" value="ECO:0007669"/>
    <property type="project" value="TreeGrafter"/>
</dbReference>
<evidence type="ECO:0000259" key="4">
    <source>
        <dbReference type="PROSITE" id="PS50053"/>
    </source>
</evidence>
<evidence type="ECO:0000256" key="3">
    <source>
        <dbReference type="ARBA" id="ARBA00025779"/>
    </source>
</evidence>
<dbReference type="Pfam" id="PF14560">
    <property type="entry name" value="Ubiquitin_2"/>
    <property type="match status" value="1"/>
</dbReference>
<gene>
    <name evidence="6" type="ORF">PSON_ATCC_30995.1.T0840072</name>
</gene>
<dbReference type="EMBL" id="CAJJDN010000084">
    <property type="protein sequence ID" value="CAD8105285.1"/>
    <property type="molecule type" value="Genomic_DNA"/>
</dbReference>
<comment type="caution">
    <text evidence="6">The sequence shown here is derived from an EMBL/GenBank/DDBJ whole genome shotgun (WGS) entry which is preliminary data.</text>
</comment>
<dbReference type="Proteomes" id="UP000692954">
    <property type="component" value="Unassembled WGS sequence"/>
</dbReference>
<dbReference type="GO" id="GO:0005737">
    <property type="term" value="C:cytoplasm"/>
    <property type="evidence" value="ECO:0007669"/>
    <property type="project" value="UniProtKB-SubCell"/>
</dbReference>
<comment type="similarity">
    <text evidence="3">Belongs to the TBCB family.</text>
</comment>
<dbReference type="SMART" id="SM01052">
    <property type="entry name" value="CAP_GLY"/>
    <property type="match status" value="1"/>
</dbReference>
<protein>
    <recommendedName>
        <fullName evidence="8">CAP-Gly domain-containing protein</fullName>
    </recommendedName>
</protein>
<feature type="domain" description="Ubiquitin-like" evidence="4">
    <location>
        <begin position="12"/>
        <end position="96"/>
    </location>
</feature>
<dbReference type="GO" id="GO:0007023">
    <property type="term" value="P:post-chaperonin tubulin folding pathway"/>
    <property type="evidence" value="ECO:0007669"/>
    <property type="project" value="InterPro"/>
</dbReference>
<evidence type="ECO:0000256" key="1">
    <source>
        <dbReference type="ARBA" id="ARBA00004496"/>
    </source>
</evidence>
<organism evidence="6 7">
    <name type="scientific">Paramecium sonneborni</name>
    <dbReference type="NCBI Taxonomy" id="65129"/>
    <lineage>
        <taxon>Eukaryota</taxon>
        <taxon>Sar</taxon>
        <taxon>Alveolata</taxon>
        <taxon>Ciliophora</taxon>
        <taxon>Intramacronucleata</taxon>
        <taxon>Oligohymenophorea</taxon>
        <taxon>Peniculida</taxon>
        <taxon>Parameciidae</taxon>
        <taxon>Paramecium</taxon>
    </lineage>
</organism>
<dbReference type="InterPro" id="IPR000626">
    <property type="entry name" value="Ubiquitin-like_dom"/>
</dbReference>
<keyword evidence="2" id="KW-0963">Cytoplasm</keyword>
<dbReference type="PANTHER" id="PTHR18916:SF85">
    <property type="entry name" value="TUBULIN-FOLDING COFACTOR B"/>
    <property type="match status" value="1"/>
</dbReference>
<dbReference type="CDD" id="cd01789">
    <property type="entry name" value="Ubl_TBCB"/>
    <property type="match status" value="1"/>
</dbReference>
<dbReference type="OrthoDB" id="2130750at2759"/>
<evidence type="ECO:0000313" key="7">
    <source>
        <dbReference type="Proteomes" id="UP000692954"/>
    </source>
</evidence>
<dbReference type="GO" id="GO:0005634">
    <property type="term" value="C:nucleus"/>
    <property type="evidence" value="ECO:0007669"/>
    <property type="project" value="TreeGrafter"/>
</dbReference>
<evidence type="ECO:0000256" key="2">
    <source>
        <dbReference type="ARBA" id="ARBA00022490"/>
    </source>
</evidence>
<evidence type="ECO:0008006" key="8">
    <source>
        <dbReference type="Google" id="ProtNLM"/>
    </source>
</evidence>
<dbReference type="PROSITE" id="PS50053">
    <property type="entry name" value="UBIQUITIN_2"/>
    <property type="match status" value="1"/>
</dbReference>
<evidence type="ECO:0000259" key="5">
    <source>
        <dbReference type="PROSITE" id="PS50245"/>
    </source>
</evidence>
<evidence type="ECO:0000313" key="6">
    <source>
        <dbReference type="EMBL" id="CAD8105285.1"/>
    </source>
</evidence>
<dbReference type="InterPro" id="IPR045172">
    <property type="entry name" value="TBCB_Ubl"/>
</dbReference>
<feature type="domain" description="CAP-Gly" evidence="5">
    <location>
        <begin position="189"/>
        <end position="224"/>
    </location>
</feature>
<proteinExistence type="inferred from homology"/>
<sequence length="241" mass="27438">MQAEPLIYDSTVKLTLTHNISTNKMIDIRFDLMQTIGSIKESIEKRYGSDPKFMQLQLKDKQGNFITYMNDDVKFLGTYGAKDGYEVHIIDSNPNSVLNGLEDVNKVQKYTISDEDYDKLPVNMRKFKQQFLQQQAAGGNLGQNKPEINDNYQEEVALQIAINSRCQINQGQRRGTVRYVGQVPQMGLGYFVGIELDEPTGTNNGNIQGFQYFQCPQKFGIFVRPNEIIVGDYPVLDLDEI</sequence>
<dbReference type="GO" id="GO:0035371">
    <property type="term" value="C:microtubule plus-end"/>
    <property type="evidence" value="ECO:0007669"/>
    <property type="project" value="TreeGrafter"/>
</dbReference>
<dbReference type="PANTHER" id="PTHR18916">
    <property type="entry name" value="DYNACTIN 1-RELATED MICROTUBULE-BINDING"/>
    <property type="match status" value="1"/>
</dbReference>
<name>A0A8S1PQ54_9CILI</name>